<dbReference type="Pfam" id="PF00069">
    <property type="entry name" value="Pkinase"/>
    <property type="match status" value="1"/>
</dbReference>
<dbReference type="InterPro" id="IPR050538">
    <property type="entry name" value="MAP_kinase_kinase_kinase"/>
</dbReference>
<keyword evidence="2" id="KW-0723">Serine/threonine-protein kinase</keyword>
<evidence type="ECO:0000313" key="11">
    <source>
        <dbReference type="Proteomes" id="UP000036947"/>
    </source>
</evidence>
<evidence type="ECO:0000256" key="4">
    <source>
        <dbReference type="ARBA" id="ARBA00022741"/>
    </source>
</evidence>
<dbReference type="InterPro" id="IPR000719">
    <property type="entry name" value="Prot_kinase_dom"/>
</dbReference>
<dbReference type="GO" id="GO:0005737">
    <property type="term" value="C:cytoplasm"/>
    <property type="evidence" value="ECO:0007669"/>
    <property type="project" value="TreeGrafter"/>
</dbReference>
<evidence type="ECO:0000256" key="6">
    <source>
        <dbReference type="ARBA" id="ARBA00022840"/>
    </source>
</evidence>
<evidence type="ECO:0000256" key="7">
    <source>
        <dbReference type="ARBA" id="ARBA00047919"/>
    </source>
</evidence>
<protein>
    <recommendedName>
        <fullName evidence="1">mitogen-activated protein kinase</fullName>
        <ecNumber evidence="1">2.7.11.24</ecNumber>
    </recommendedName>
</protein>
<dbReference type="EMBL" id="LFRF01000055">
    <property type="protein sequence ID" value="KND86510.1"/>
    <property type="molecule type" value="Genomic_DNA"/>
</dbReference>
<dbReference type="SUPFAM" id="SSF56112">
    <property type="entry name" value="Protein kinase-like (PK-like)"/>
    <property type="match status" value="1"/>
</dbReference>
<keyword evidence="3" id="KW-0808">Transferase</keyword>
<comment type="catalytic activity">
    <reaction evidence="7">
        <text>L-threonyl-[protein] + ATP = O-phospho-L-threonyl-[protein] + ADP + H(+)</text>
        <dbReference type="Rhea" id="RHEA:46608"/>
        <dbReference type="Rhea" id="RHEA-COMP:11060"/>
        <dbReference type="Rhea" id="RHEA-COMP:11605"/>
        <dbReference type="ChEBI" id="CHEBI:15378"/>
        <dbReference type="ChEBI" id="CHEBI:30013"/>
        <dbReference type="ChEBI" id="CHEBI:30616"/>
        <dbReference type="ChEBI" id="CHEBI:61977"/>
        <dbReference type="ChEBI" id="CHEBI:456216"/>
        <dbReference type="EC" id="2.7.11.24"/>
    </reaction>
    <physiologicalReaction direction="left-to-right" evidence="7">
        <dbReference type="Rhea" id="RHEA:46609"/>
    </physiologicalReaction>
</comment>
<dbReference type="Proteomes" id="UP000036947">
    <property type="component" value="Unassembled WGS sequence"/>
</dbReference>
<gene>
    <name evidence="10" type="ORF">TOPH_08876</name>
</gene>
<keyword evidence="6" id="KW-0067">ATP-binding</keyword>
<comment type="catalytic activity">
    <reaction evidence="8">
        <text>L-seryl-[protein] + ATP = O-phospho-L-seryl-[protein] + ADP + H(+)</text>
        <dbReference type="Rhea" id="RHEA:17989"/>
        <dbReference type="Rhea" id="RHEA-COMP:9863"/>
        <dbReference type="Rhea" id="RHEA-COMP:11604"/>
        <dbReference type="ChEBI" id="CHEBI:15378"/>
        <dbReference type="ChEBI" id="CHEBI:29999"/>
        <dbReference type="ChEBI" id="CHEBI:30616"/>
        <dbReference type="ChEBI" id="CHEBI:83421"/>
        <dbReference type="ChEBI" id="CHEBI:456216"/>
        <dbReference type="EC" id="2.7.11.24"/>
    </reaction>
    <physiologicalReaction direction="left-to-right" evidence="8">
        <dbReference type="Rhea" id="RHEA:17990"/>
    </physiologicalReaction>
</comment>
<evidence type="ECO:0000256" key="2">
    <source>
        <dbReference type="ARBA" id="ARBA00022527"/>
    </source>
</evidence>
<dbReference type="PANTHER" id="PTHR48016">
    <property type="entry name" value="MAP KINASE KINASE KINASE SSK2-RELATED-RELATED"/>
    <property type="match status" value="1"/>
</dbReference>
<name>A0A0L0MYH6_TOLOC</name>
<proteinExistence type="predicted"/>
<dbReference type="PANTHER" id="PTHR48016:SF29">
    <property type="entry name" value="MITOGEN-ACTIVATED PROTEIN KINASE KINASE KINASE 1-RELATED"/>
    <property type="match status" value="1"/>
</dbReference>
<dbReference type="Gene3D" id="1.10.510.10">
    <property type="entry name" value="Transferase(Phosphotransferase) domain 1"/>
    <property type="match status" value="1"/>
</dbReference>
<accession>A0A0L0MYH6</accession>
<dbReference type="STRING" id="1163406.A0A0L0MYH6"/>
<dbReference type="AlphaFoldDB" id="A0A0L0MYH6"/>
<evidence type="ECO:0000259" key="9">
    <source>
        <dbReference type="PROSITE" id="PS50011"/>
    </source>
</evidence>
<dbReference type="GO" id="GO:0004709">
    <property type="term" value="F:MAP kinase kinase kinase activity"/>
    <property type="evidence" value="ECO:0007669"/>
    <property type="project" value="TreeGrafter"/>
</dbReference>
<dbReference type="GO" id="GO:0004707">
    <property type="term" value="F:MAP kinase activity"/>
    <property type="evidence" value="ECO:0007669"/>
    <property type="project" value="UniProtKB-EC"/>
</dbReference>
<evidence type="ECO:0000256" key="5">
    <source>
        <dbReference type="ARBA" id="ARBA00022777"/>
    </source>
</evidence>
<keyword evidence="11" id="KW-1185">Reference proteome</keyword>
<organism evidence="10 11">
    <name type="scientific">Tolypocladium ophioglossoides (strain CBS 100239)</name>
    <name type="common">Snaketongue truffleclub</name>
    <name type="synonym">Elaphocordyceps ophioglossoides</name>
    <dbReference type="NCBI Taxonomy" id="1163406"/>
    <lineage>
        <taxon>Eukaryota</taxon>
        <taxon>Fungi</taxon>
        <taxon>Dikarya</taxon>
        <taxon>Ascomycota</taxon>
        <taxon>Pezizomycotina</taxon>
        <taxon>Sordariomycetes</taxon>
        <taxon>Hypocreomycetidae</taxon>
        <taxon>Hypocreales</taxon>
        <taxon>Ophiocordycipitaceae</taxon>
        <taxon>Tolypocladium</taxon>
    </lineage>
</organism>
<dbReference type="GO" id="GO:0005524">
    <property type="term" value="F:ATP binding"/>
    <property type="evidence" value="ECO:0007669"/>
    <property type="project" value="UniProtKB-KW"/>
</dbReference>
<evidence type="ECO:0000256" key="1">
    <source>
        <dbReference type="ARBA" id="ARBA00012411"/>
    </source>
</evidence>
<evidence type="ECO:0000313" key="10">
    <source>
        <dbReference type="EMBL" id="KND86510.1"/>
    </source>
</evidence>
<dbReference type="PROSITE" id="PS50011">
    <property type="entry name" value="PROTEIN_KINASE_DOM"/>
    <property type="match status" value="1"/>
</dbReference>
<comment type="caution">
    <text evidence="10">The sequence shown here is derived from an EMBL/GenBank/DDBJ whole genome shotgun (WGS) entry which is preliminary data.</text>
</comment>
<keyword evidence="4" id="KW-0547">Nucleotide-binding</keyword>
<keyword evidence="5 10" id="KW-0418">Kinase</keyword>
<dbReference type="EC" id="2.7.11.24" evidence="1"/>
<sequence length="124" mass="13813">MTRLHTAKRPLFQEAKGLRELIRTGAFGKVFKTVDRASGHSFAVKVVDLKAHGNIELTRAALHKEVKALERLSHGNIIECLGTEDWHTDSPQIFMPLREGSLASLAKAENRPFSHDSPCEQALE</sequence>
<dbReference type="InterPro" id="IPR011009">
    <property type="entry name" value="Kinase-like_dom_sf"/>
</dbReference>
<dbReference type="OrthoDB" id="4062651at2759"/>
<feature type="domain" description="Protein kinase" evidence="9">
    <location>
        <begin position="16"/>
        <end position="124"/>
    </location>
</feature>
<reference evidence="10 11" key="1">
    <citation type="journal article" date="2015" name="BMC Genomics">
        <title>The genome of the truffle-parasite Tolypocladium ophioglossoides and the evolution of antifungal peptaibiotics.</title>
        <authorList>
            <person name="Quandt C.A."/>
            <person name="Bushley K.E."/>
            <person name="Spatafora J.W."/>
        </authorList>
    </citation>
    <scope>NUCLEOTIDE SEQUENCE [LARGE SCALE GENOMIC DNA]</scope>
    <source>
        <strain evidence="10 11">CBS 100239</strain>
    </source>
</reference>
<evidence type="ECO:0000256" key="8">
    <source>
        <dbReference type="ARBA" id="ARBA00048130"/>
    </source>
</evidence>
<evidence type="ECO:0000256" key="3">
    <source>
        <dbReference type="ARBA" id="ARBA00022679"/>
    </source>
</evidence>